<dbReference type="AlphaFoldDB" id="A0A6I4UCN0"/>
<dbReference type="Proteomes" id="UP000439914">
    <property type="component" value="Unassembled WGS sequence"/>
</dbReference>
<comment type="caution">
    <text evidence="1">The sequence shown here is derived from an EMBL/GenBank/DDBJ whole genome shotgun (WGS) entry which is preliminary data.</text>
</comment>
<dbReference type="InterPro" id="IPR021660">
    <property type="entry name" value="DUF3253"/>
</dbReference>
<evidence type="ECO:0000313" key="1">
    <source>
        <dbReference type="EMBL" id="MXP36951.1"/>
    </source>
</evidence>
<dbReference type="EMBL" id="WTYG01000012">
    <property type="protein sequence ID" value="MXP36951.1"/>
    <property type="molecule type" value="Genomic_DNA"/>
</dbReference>
<dbReference type="RefSeq" id="WP_160767614.1">
    <property type="nucleotide sequence ID" value="NZ_JAUSWK010000011.1"/>
</dbReference>
<dbReference type="Pfam" id="PF11625">
    <property type="entry name" value="DUF3253"/>
    <property type="match status" value="1"/>
</dbReference>
<dbReference type="InterPro" id="IPR036390">
    <property type="entry name" value="WH_DNA-bd_sf"/>
</dbReference>
<name>A0A6I4UCN0_9SPHN</name>
<accession>A0A6I4UCN0</accession>
<proteinExistence type="predicted"/>
<gene>
    <name evidence="1" type="ORF">GRI55_14510</name>
</gene>
<sequence>MTPDRARTAVLTLLSRREPGATVCPSEVAREIASGDKRAWRLAMPLVHDAADQLLDQGLIRLIWKGRKLSARSGPYRIGRANEY</sequence>
<dbReference type="SUPFAM" id="SSF46785">
    <property type="entry name" value="Winged helix' DNA-binding domain"/>
    <property type="match status" value="1"/>
</dbReference>
<dbReference type="Gene3D" id="1.10.10.10">
    <property type="entry name" value="Winged helix-like DNA-binding domain superfamily/Winged helix DNA-binding domain"/>
    <property type="match status" value="1"/>
</dbReference>
<organism evidence="1 2">
    <name type="scientific">Qipengyuania citrea</name>
    <dbReference type="NCBI Taxonomy" id="225971"/>
    <lineage>
        <taxon>Bacteria</taxon>
        <taxon>Pseudomonadati</taxon>
        <taxon>Pseudomonadota</taxon>
        <taxon>Alphaproteobacteria</taxon>
        <taxon>Sphingomonadales</taxon>
        <taxon>Erythrobacteraceae</taxon>
        <taxon>Qipengyuania</taxon>
    </lineage>
</organism>
<reference evidence="1 2" key="1">
    <citation type="submission" date="2019-12" db="EMBL/GenBank/DDBJ databases">
        <title>Genomic-based taxomic classification of the family Erythrobacteraceae.</title>
        <authorList>
            <person name="Xu L."/>
        </authorList>
    </citation>
    <scope>NUCLEOTIDE SEQUENCE [LARGE SCALE GENOMIC DNA]</scope>
    <source>
        <strain evidence="1 2">CGMCC 1.8703</strain>
    </source>
</reference>
<dbReference type="GeneID" id="93687748"/>
<evidence type="ECO:0000313" key="2">
    <source>
        <dbReference type="Proteomes" id="UP000439914"/>
    </source>
</evidence>
<dbReference type="InterPro" id="IPR036388">
    <property type="entry name" value="WH-like_DNA-bd_sf"/>
</dbReference>
<protein>
    <submittedName>
        <fullName evidence="1">DUF3253 domain-containing protein</fullName>
    </submittedName>
</protein>